<keyword evidence="2" id="KW-1133">Transmembrane helix</keyword>
<gene>
    <name evidence="4" type="primary">LOC112044191</name>
</gene>
<dbReference type="SUPFAM" id="SSF48695">
    <property type="entry name" value="Multiheme cytochromes"/>
    <property type="match status" value="1"/>
</dbReference>
<proteinExistence type="predicted"/>
<keyword evidence="2" id="KW-0812">Transmembrane</keyword>
<feature type="compositionally biased region" description="Low complexity" evidence="1">
    <location>
        <begin position="15"/>
        <end position="41"/>
    </location>
</feature>
<feature type="region of interest" description="Disordered" evidence="1">
    <location>
        <begin position="116"/>
        <end position="238"/>
    </location>
</feature>
<dbReference type="Proteomes" id="UP001652582">
    <property type="component" value="Chromosome 13"/>
</dbReference>
<dbReference type="GeneID" id="112044191"/>
<feature type="transmembrane region" description="Helical" evidence="2">
    <location>
        <begin position="491"/>
        <end position="517"/>
    </location>
</feature>
<dbReference type="RefSeq" id="XP_052741139.1">
    <property type="nucleotide sequence ID" value="XM_052885179.1"/>
</dbReference>
<organism evidence="3 4">
    <name type="scientific">Bicyclus anynana</name>
    <name type="common">Squinting bush brown butterfly</name>
    <dbReference type="NCBI Taxonomy" id="110368"/>
    <lineage>
        <taxon>Eukaryota</taxon>
        <taxon>Metazoa</taxon>
        <taxon>Ecdysozoa</taxon>
        <taxon>Arthropoda</taxon>
        <taxon>Hexapoda</taxon>
        <taxon>Insecta</taxon>
        <taxon>Pterygota</taxon>
        <taxon>Neoptera</taxon>
        <taxon>Endopterygota</taxon>
        <taxon>Lepidoptera</taxon>
        <taxon>Glossata</taxon>
        <taxon>Ditrysia</taxon>
        <taxon>Papilionoidea</taxon>
        <taxon>Nymphalidae</taxon>
        <taxon>Satyrinae</taxon>
        <taxon>Satyrini</taxon>
        <taxon>Mycalesina</taxon>
        <taxon>Bicyclus</taxon>
    </lineage>
</organism>
<feature type="transmembrane region" description="Helical" evidence="2">
    <location>
        <begin position="595"/>
        <end position="622"/>
    </location>
</feature>
<dbReference type="PANTHER" id="PTHR33444:SF7">
    <property type="entry name" value="TRANSMEMBRANE PROTEIN 272"/>
    <property type="match status" value="1"/>
</dbReference>
<feature type="compositionally biased region" description="Basic and acidic residues" evidence="1">
    <location>
        <begin position="828"/>
        <end position="851"/>
    </location>
</feature>
<protein>
    <submittedName>
        <fullName evidence="4">Uncharacterized protein LOC112044191</fullName>
    </submittedName>
</protein>
<evidence type="ECO:0000313" key="3">
    <source>
        <dbReference type="Proteomes" id="UP001652582"/>
    </source>
</evidence>
<feature type="transmembrane region" description="Helical" evidence="2">
    <location>
        <begin position="704"/>
        <end position="728"/>
    </location>
</feature>
<feature type="transmembrane region" description="Helical" evidence="2">
    <location>
        <begin position="634"/>
        <end position="658"/>
    </location>
</feature>
<feature type="transmembrane region" description="Helical" evidence="2">
    <location>
        <begin position="448"/>
        <end position="471"/>
    </location>
</feature>
<accession>A0ABM3LPZ2</accession>
<keyword evidence="3" id="KW-1185">Reference proteome</keyword>
<feature type="compositionally biased region" description="Basic and acidic residues" evidence="1">
    <location>
        <begin position="200"/>
        <end position="209"/>
    </location>
</feature>
<dbReference type="PANTHER" id="PTHR33444">
    <property type="entry name" value="SI:DKEY-19B23.12-RELATED"/>
    <property type="match status" value="1"/>
</dbReference>
<dbReference type="InterPro" id="IPR040350">
    <property type="entry name" value="TMEM272"/>
</dbReference>
<name>A0ABM3LPZ2_BICAN</name>
<evidence type="ECO:0000256" key="2">
    <source>
        <dbReference type="SAM" id="Phobius"/>
    </source>
</evidence>
<feature type="compositionally biased region" description="Polar residues" evidence="1">
    <location>
        <begin position="116"/>
        <end position="132"/>
    </location>
</feature>
<feature type="transmembrane region" description="Helical" evidence="2">
    <location>
        <begin position="665"/>
        <end position="692"/>
    </location>
</feature>
<dbReference type="InterPro" id="IPR036280">
    <property type="entry name" value="Multihaem_cyt_sf"/>
</dbReference>
<sequence>MIHRTSSSRRRRASRSAATSPQTRSPRPSAQSSRRASLATTETDDELEPPPQRSPRASLAPDAALETYHRSPRHSLVPESRSARNSITPETAIVRNTLAPSRNNLGVEQAYGSRLSLNPQDFNRSPRNSITPDITARSPRRSLVPEGTSWNQPRNSLVPDVGRSPRHSVANIQIDPARSQKELGPSPRTSPRGSIGPDTMSKKESEINRSPRGSLIPDSQRSPRGSIAPSERSARGSLAAVEVDGARISPRGSLTLTFQEPLVSRERRASEDSQCAGNRGRVSPYRASIAGRHSGTALSDAGSRRASSSVSQVSGDEQRRLCGEQAKYSDRTGLGLGVGLTTYGSVAYQLKDANMEASGTVDFVCRAAKIMNRTIVMTVFLACLSTLPVIMLIMGVQYIRDCPAEPRLPVYMVVGGAGGGVGICWLLWAQLASRSSNAPASVPERVLAYTLTMFLMGWFACGNYWTLGILWPDYAPTLFEPNQWCHRTLYVFALTQLGVVWGVVALLLLLLLALVICQWCHRTLYVFALTQLGVVWGVVALLLLLLLALVICQWCHRTLYVFALTQLGVVWGVVALLLLLLLLALVICQWCHRTLYVFALTQLGVVWGVVALLLLLLLALVICQWCHRTLYVFALTQLGVVWGVVALLLLLLLALVICQWCHRTLYVFALTQLGVVWGVVALLLLLLLALVICQWCHRTLYVFALTQLGVVWGVVALLLLLLLALVICQINQLHQLIHFNTLIYFNTLAEPNHCCNSTLFVFILTEQEIDSCSLYSSIVVLELWHRNINNTMDVAGALLPFTQVVRPELTIHVQEVLTQADRDAADNKLKIPEINEPDKSDDDKCDVKSPKCDLVTPKSPNKYKSDNVRSGGKNGDAA</sequence>
<evidence type="ECO:0000313" key="4">
    <source>
        <dbReference type="RefSeq" id="XP_052741139.1"/>
    </source>
</evidence>
<feature type="region of interest" description="Disordered" evidence="1">
    <location>
        <begin position="828"/>
        <end position="878"/>
    </location>
</feature>
<feature type="transmembrane region" description="Helical" evidence="2">
    <location>
        <begin position="408"/>
        <end position="428"/>
    </location>
</feature>
<evidence type="ECO:0000256" key="1">
    <source>
        <dbReference type="SAM" id="MobiDB-lite"/>
    </source>
</evidence>
<reference evidence="4" key="1">
    <citation type="submission" date="2025-08" db="UniProtKB">
        <authorList>
            <consortium name="RefSeq"/>
        </authorList>
    </citation>
    <scope>IDENTIFICATION</scope>
</reference>
<keyword evidence="2" id="KW-0472">Membrane</keyword>
<feature type="transmembrane region" description="Helical" evidence="2">
    <location>
        <begin position="375"/>
        <end position="396"/>
    </location>
</feature>
<feature type="transmembrane region" description="Helical" evidence="2">
    <location>
        <begin position="524"/>
        <end position="551"/>
    </location>
</feature>
<feature type="compositionally biased region" description="Basic residues" evidence="1">
    <location>
        <begin position="1"/>
        <end position="14"/>
    </location>
</feature>
<feature type="compositionally biased region" description="Low complexity" evidence="1">
    <location>
        <begin position="299"/>
        <end position="315"/>
    </location>
</feature>
<feature type="transmembrane region" description="Helical" evidence="2">
    <location>
        <begin position="563"/>
        <end position="588"/>
    </location>
</feature>
<feature type="region of interest" description="Disordered" evidence="1">
    <location>
        <begin position="1"/>
        <end position="88"/>
    </location>
</feature>
<feature type="region of interest" description="Disordered" evidence="1">
    <location>
        <begin position="289"/>
        <end position="316"/>
    </location>
</feature>